<dbReference type="Proteomes" id="UP000471521">
    <property type="component" value="Unassembled WGS sequence"/>
</dbReference>
<feature type="coiled-coil region" evidence="1">
    <location>
        <begin position="40"/>
        <end position="71"/>
    </location>
</feature>
<comment type="caution">
    <text evidence="3">The sequence shown here is derived from an EMBL/GenBank/DDBJ whole genome shotgun (WGS) entry which is preliminary data.</text>
</comment>
<dbReference type="EMBL" id="WUUU01000022">
    <property type="protein sequence ID" value="MXR19976.1"/>
    <property type="molecule type" value="Genomic_DNA"/>
</dbReference>
<proteinExistence type="predicted"/>
<organism evidence="3 4">
    <name type="scientific">Halobacterium bonnevillei</name>
    <dbReference type="NCBI Taxonomy" id="2692200"/>
    <lineage>
        <taxon>Archaea</taxon>
        <taxon>Methanobacteriati</taxon>
        <taxon>Methanobacteriota</taxon>
        <taxon>Stenosarchaea group</taxon>
        <taxon>Halobacteria</taxon>
        <taxon>Halobacteriales</taxon>
        <taxon>Halobacteriaceae</taxon>
        <taxon>Halobacterium</taxon>
    </lineage>
</organism>
<reference evidence="3 4" key="1">
    <citation type="submission" date="2019-12" db="EMBL/GenBank/DDBJ databases">
        <title>Isolation and characterization of three novel carbon monoxide-oxidizing members of Halobacteria from salione crusts and soils.</title>
        <authorList>
            <person name="Myers M.R."/>
            <person name="King G.M."/>
        </authorList>
    </citation>
    <scope>NUCLEOTIDE SEQUENCE [LARGE SCALE GENOMIC DNA]</scope>
    <source>
        <strain evidence="3 4">PCN9</strain>
    </source>
</reference>
<keyword evidence="4" id="KW-1185">Reference proteome</keyword>
<evidence type="ECO:0000259" key="2">
    <source>
        <dbReference type="Pfam" id="PF26405"/>
    </source>
</evidence>
<evidence type="ECO:0000313" key="3">
    <source>
        <dbReference type="EMBL" id="MXR19976.1"/>
    </source>
</evidence>
<sequence length="73" mass="8304">MEAPEWVVAKSLLEVNDACSRALESVMLYSTTGRLDELPTDELELQLDELIEKQRRTIAELELARDALQELDS</sequence>
<name>A0A6B0SHF3_9EURY</name>
<feature type="domain" description="DUF8103" evidence="2">
    <location>
        <begin position="5"/>
        <end position="70"/>
    </location>
</feature>
<dbReference type="RefSeq" id="WP_159525541.1">
    <property type="nucleotide sequence ID" value="NZ_WUUU01000022.1"/>
</dbReference>
<dbReference type="Pfam" id="PF26405">
    <property type="entry name" value="DUF8103"/>
    <property type="match status" value="1"/>
</dbReference>
<accession>A0A6B0SHF3</accession>
<dbReference type="InterPro" id="IPR058416">
    <property type="entry name" value="DUF8103"/>
</dbReference>
<evidence type="ECO:0000313" key="4">
    <source>
        <dbReference type="Proteomes" id="UP000471521"/>
    </source>
</evidence>
<evidence type="ECO:0000256" key="1">
    <source>
        <dbReference type="SAM" id="Coils"/>
    </source>
</evidence>
<gene>
    <name evidence="3" type="ORF">GRX66_04945</name>
</gene>
<protein>
    <recommendedName>
        <fullName evidence="2">DUF8103 domain-containing protein</fullName>
    </recommendedName>
</protein>
<dbReference type="AlphaFoldDB" id="A0A6B0SHF3"/>
<keyword evidence="1" id="KW-0175">Coiled coil</keyword>